<protein>
    <submittedName>
        <fullName evidence="1">Uncharacterized protein</fullName>
    </submittedName>
</protein>
<dbReference type="Proteomes" id="UP000239340">
    <property type="component" value="Chromosome"/>
</dbReference>
<evidence type="ECO:0000313" key="1">
    <source>
        <dbReference type="EMBL" id="AUX75671.1"/>
    </source>
</evidence>
<sequence>MGTGKIDPEPTFGVTVSNVRKLQGQSLPRQDVCAIGTGLRVLDIVSIHDCRRTNGER</sequence>
<accession>A0A2L0H2F8</accession>
<dbReference type="EMBL" id="CP024307">
    <property type="protein sequence ID" value="AUX75671.1"/>
    <property type="molecule type" value="Genomic_DNA"/>
</dbReference>
<organism evidence="1 2">
    <name type="scientific">Rhizobium fredii</name>
    <name type="common">Sinorhizobium fredii</name>
    <dbReference type="NCBI Taxonomy" id="380"/>
    <lineage>
        <taxon>Bacteria</taxon>
        <taxon>Pseudomonadati</taxon>
        <taxon>Pseudomonadota</taxon>
        <taxon>Alphaproteobacteria</taxon>
        <taxon>Hyphomicrobiales</taxon>
        <taxon>Rhizobiaceae</taxon>
        <taxon>Sinorhizobium/Ensifer group</taxon>
        <taxon>Sinorhizobium</taxon>
    </lineage>
</organism>
<proteinExistence type="predicted"/>
<name>A0A2L0H2F8_RHIFR</name>
<dbReference type="AlphaFoldDB" id="A0A2L0H2F8"/>
<gene>
    <name evidence="1" type="ORF">NXT3_CH01077</name>
</gene>
<evidence type="ECO:0000313" key="2">
    <source>
        <dbReference type="Proteomes" id="UP000239340"/>
    </source>
</evidence>
<reference evidence="1 2" key="1">
    <citation type="submission" date="2017-10" db="EMBL/GenBank/DDBJ databases">
        <title>Analysis of the genome sequences of Rhizobium populations associated to common bean (phaseolus vulgaris).</title>
        <authorList>
            <person name="Bustos P."/>
            <person name="Santamaria R.I."/>
            <person name="Miranda-Sanchez F."/>
            <person name="Perez-Carrascal O."/>
            <person name="Juarez S."/>
            <person name="Lozano L."/>
            <person name="Martinez-Flores I."/>
            <person name="Vinuesa P."/>
            <person name="Martinez-Romero E."/>
            <person name="Cevallos M.A."/>
            <person name="Romero D."/>
            <person name="Davila G."/>
            <person name="Gonzalez V."/>
        </authorList>
    </citation>
    <scope>NUCLEOTIDE SEQUENCE [LARGE SCALE GENOMIC DNA]</scope>
    <source>
        <strain evidence="1 2">NXT3</strain>
    </source>
</reference>